<organism evidence="4 5">
    <name type="scientific">Shewanella corallii</name>
    <dbReference type="NCBI Taxonomy" id="560080"/>
    <lineage>
        <taxon>Bacteria</taxon>
        <taxon>Pseudomonadati</taxon>
        <taxon>Pseudomonadota</taxon>
        <taxon>Gammaproteobacteria</taxon>
        <taxon>Alteromonadales</taxon>
        <taxon>Shewanellaceae</taxon>
        <taxon>Shewanella</taxon>
    </lineage>
</organism>
<feature type="DNA-binding region" description="H-T-H motif" evidence="2">
    <location>
        <begin position="26"/>
        <end position="45"/>
    </location>
</feature>
<keyword evidence="1 2" id="KW-0238">DNA-binding</keyword>
<keyword evidence="5" id="KW-1185">Reference proteome</keyword>
<dbReference type="PANTHER" id="PTHR30055">
    <property type="entry name" value="HTH-TYPE TRANSCRIPTIONAL REGULATOR RUTR"/>
    <property type="match status" value="1"/>
</dbReference>
<dbReference type="InterPro" id="IPR050109">
    <property type="entry name" value="HTH-type_TetR-like_transc_reg"/>
</dbReference>
<gene>
    <name evidence="4" type="ORF">L2725_02610</name>
</gene>
<evidence type="ECO:0000313" key="4">
    <source>
        <dbReference type="EMBL" id="MCL2912681.1"/>
    </source>
</evidence>
<comment type="caution">
    <text evidence="4">The sequence shown here is derived from an EMBL/GenBank/DDBJ whole genome shotgun (WGS) entry which is preliminary data.</text>
</comment>
<dbReference type="PROSITE" id="PS01081">
    <property type="entry name" value="HTH_TETR_1"/>
    <property type="match status" value="1"/>
</dbReference>
<accession>A0ABT0N2L1</accession>
<dbReference type="PROSITE" id="PS50977">
    <property type="entry name" value="HTH_TETR_2"/>
    <property type="match status" value="1"/>
</dbReference>
<dbReference type="InterPro" id="IPR023772">
    <property type="entry name" value="DNA-bd_HTH_TetR-type_CS"/>
</dbReference>
<dbReference type="Gene3D" id="1.10.357.10">
    <property type="entry name" value="Tetracycline Repressor, domain 2"/>
    <property type="match status" value="1"/>
</dbReference>
<dbReference type="EMBL" id="JAKIKT010000001">
    <property type="protein sequence ID" value="MCL2912681.1"/>
    <property type="molecule type" value="Genomic_DNA"/>
</dbReference>
<evidence type="ECO:0000256" key="2">
    <source>
        <dbReference type="PROSITE-ProRule" id="PRU00335"/>
    </source>
</evidence>
<dbReference type="SUPFAM" id="SSF48498">
    <property type="entry name" value="Tetracyclin repressor-like, C-terminal domain"/>
    <property type="match status" value="1"/>
</dbReference>
<dbReference type="InterPro" id="IPR036271">
    <property type="entry name" value="Tet_transcr_reg_TetR-rel_C_sf"/>
</dbReference>
<dbReference type="SUPFAM" id="SSF46689">
    <property type="entry name" value="Homeodomain-like"/>
    <property type="match status" value="1"/>
</dbReference>
<dbReference type="Pfam" id="PF16295">
    <property type="entry name" value="TetR_C_10"/>
    <property type="match status" value="1"/>
</dbReference>
<dbReference type="InterPro" id="IPR001647">
    <property type="entry name" value="HTH_TetR"/>
</dbReference>
<proteinExistence type="predicted"/>
<dbReference type="PRINTS" id="PR00455">
    <property type="entry name" value="HTHTETR"/>
</dbReference>
<dbReference type="InterPro" id="IPR032551">
    <property type="entry name" value="BscR_C"/>
</dbReference>
<dbReference type="RefSeq" id="WP_249247503.1">
    <property type="nucleotide sequence ID" value="NZ_JAKIKT010000001.1"/>
</dbReference>
<dbReference type="Pfam" id="PF00440">
    <property type="entry name" value="TetR_N"/>
    <property type="match status" value="1"/>
</dbReference>
<evidence type="ECO:0000313" key="5">
    <source>
        <dbReference type="Proteomes" id="UP001202831"/>
    </source>
</evidence>
<dbReference type="PANTHER" id="PTHR30055:SF222">
    <property type="entry name" value="REGULATORY PROTEIN"/>
    <property type="match status" value="1"/>
</dbReference>
<dbReference type="InterPro" id="IPR009057">
    <property type="entry name" value="Homeodomain-like_sf"/>
</dbReference>
<evidence type="ECO:0000259" key="3">
    <source>
        <dbReference type="PROSITE" id="PS50977"/>
    </source>
</evidence>
<evidence type="ECO:0000256" key="1">
    <source>
        <dbReference type="ARBA" id="ARBA00023125"/>
    </source>
</evidence>
<protein>
    <submittedName>
        <fullName evidence="4">TetR/AcrR family transcriptional regulator</fullName>
    </submittedName>
</protein>
<sequence length="192" mass="21558">MRTDKKQAILDAALTLFTEQGYHATSTASIAKAAGVATGTLFHHFASKDALLAELFLTVKQELAVEMQAGLKSESGLRHNAHHVWQTGMEWALDNPQKQLFFQQFCMSPALSPEIRKMAMEEVLGFLGDLLLQGQQAGEIADFPADLMLENCHGQFLAATRFFLDNPARWQQHHYQDAAFQQFWQSITPIHN</sequence>
<feature type="domain" description="HTH tetR-type" evidence="3">
    <location>
        <begin position="3"/>
        <end position="63"/>
    </location>
</feature>
<reference evidence="4 5" key="1">
    <citation type="submission" date="2022-01" db="EMBL/GenBank/DDBJ databases">
        <title>Whole genome-based taxonomy of the Shewanellaceae.</title>
        <authorList>
            <person name="Martin-Rodriguez A.J."/>
        </authorList>
    </citation>
    <scope>NUCLEOTIDE SEQUENCE [LARGE SCALE GENOMIC DNA]</scope>
    <source>
        <strain evidence="4 5">DSM 21332</strain>
    </source>
</reference>
<name>A0ABT0N2L1_9GAMM</name>
<dbReference type="Proteomes" id="UP001202831">
    <property type="component" value="Unassembled WGS sequence"/>
</dbReference>